<proteinExistence type="predicted"/>
<feature type="region of interest" description="Disordered" evidence="1">
    <location>
        <begin position="260"/>
        <end position="283"/>
    </location>
</feature>
<evidence type="ECO:0000313" key="3">
    <source>
        <dbReference type="Proteomes" id="UP000799757"/>
    </source>
</evidence>
<feature type="region of interest" description="Disordered" evidence="1">
    <location>
        <begin position="433"/>
        <end position="458"/>
    </location>
</feature>
<feature type="compositionally biased region" description="Polar residues" evidence="1">
    <location>
        <begin position="150"/>
        <end position="164"/>
    </location>
</feature>
<dbReference type="EMBL" id="MU001891">
    <property type="protein sequence ID" value="KAF2794444.1"/>
    <property type="molecule type" value="Genomic_DNA"/>
</dbReference>
<accession>A0A6A6XE97</accession>
<protein>
    <submittedName>
        <fullName evidence="2">Uncharacterized protein</fullName>
    </submittedName>
</protein>
<feature type="region of interest" description="Disordered" evidence="1">
    <location>
        <begin position="144"/>
        <end position="202"/>
    </location>
</feature>
<evidence type="ECO:0000256" key="1">
    <source>
        <dbReference type="SAM" id="MobiDB-lite"/>
    </source>
</evidence>
<dbReference type="OrthoDB" id="3800794at2759"/>
<sequence>MANQEPARNVPSHPLDAGSIQDQSSPLQPPFRRDTQSTISSETPPFIPPGFYSLRLHGNCPRCHHSHKADTIKIRISRDHLSRIYCKNCSSPWLALGGNNSTALSLLSTQTIDLDHTDREFRTTLIKMVRSLAAVGSPAALASVPELPSRGTSRQPSVRSSNRPTVRGDHQPSPVEGQRGASEHGLPLALNPESANPEECSPATIKPIRALSFLSELKGRIKERFANMRRLRFNRFTEKPKLTAKGMGKLPVLQPLIQHDQAAQPKPRKSSTTLPNHGHTEVLNRDEDDAYPKTEAGREAFDRFKCSREKLKGMDHEQRAQWIREQISDVKCQCLRNCDCRRASTRTDGSSHQIPPIPSLSPAGSQYFPERRRSTELLGIGGFTEGFNDDHSTEDISSVDSAGAVRSLAGAGRQDRDEYPALELTSMPLDEDLTTLVNGHPGSSVHVGNSTEDSITPSASTHHLSIYRTSDERTLRNSFSDLIDTSLQ</sequence>
<dbReference type="AlphaFoldDB" id="A0A6A6XE97"/>
<feature type="region of interest" description="Disordered" evidence="1">
    <location>
        <begin position="1"/>
        <end position="43"/>
    </location>
</feature>
<feature type="region of interest" description="Disordered" evidence="1">
    <location>
        <begin position="345"/>
        <end position="367"/>
    </location>
</feature>
<reference evidence="2" key="1">
    <citation type="journal article" date="2020" name="Stud. Mycol.">
        <title>101 Dothideomycetes genomes: a test case for predicting lifestyles and emergence of pathogens.</title>
        <authorList>
            <person name="Haridas S."/>
            <person name="Albert R."/>
            <person name="Binder M."/>
            <person name="Bloem J."/>
            <person name="Labutti K."/>
            <person name="Salamov A."/>
            <person name="Andreopoulos B."/>
            <person name="Baker S."/>
            <person name="Barry K."/>
            <person name="Bills G."/>
            <person name="Bluhm B."/>
            <person name="Cannon C."/>
            <person name="Castanera R."/>
            <person name="Culley D."/>
            <person name="Daum C."/>
            <person name="Ezra D."/>
            <person name="Gonzalez J."/>
            <person name="Henrissat B."/>
            <person name="Kuo A."/>
            <person name="Liang C."/>
            <person name="Lipzen A."/>
            <person name="Lutzoni F."/>
            <person name="Magnuson J."/>
            <person name="Mondo S."/>
            <person name="Nolan M."/>
            <person name="Ohm R."/>
            <person name="Pangilinan J."/>
            <person name="Park H.-J."/>
            <person name="Ramirez L."/>
            <person name="Alfaro M."/>
            <person name="Sun H."/>
            <person name="Tritt A."/>
            <person name="Yoshinaga Y."/>
            <person name="Zwiers L.-H."/>
            <person name="Turgeon B."/>
            <person name="Goodwin S."/>
            <person name="Spatafora J."/>
            <person name="Crous P."/>
            <person name="Grigoriev I."/>
        </authorList>
    </citation>
    <scope>NUCLEOTIDE SEQUENCE</scope>
    <source>
        <strain evidence="2">CBS 109.77</strain>
    </source>
</reference>
<name>A0A6A6XE97_9PLEO</name>
<evidence type="ECO:0000313" key="2">
    <source>
        <dbReference type="EMBL" id="KAF2794444.1"/>
    </source>
</evidence>
<organism evidence="2 3">
    <name type="scientific">Melanomma pulvis-pyrius CBS 109.77</name>
    <dbReference type="NCBI Taxonomy" id="1314802"/>
    <lineage>
        <taxon>Eukaryota</taxon>
        <taxon>Fungi</taxon>
        <taxon>Dikarya</taxon>
        <taxon>Ascomycota</taxon>
        <taxon>Pezizomycotina</taxon>
        <taxon>Dothideomycetes</taxon>
        <taxon>Pleosporomycetidae</taxon>
        <taxon>Pleosporales</taxon>
        <taxon>Melanommataceae</taxon>
        <taxon>Melanomma</taxon>
    </lineage>
</organism>
<dbReference type="Proteomes" id="UP000799757">
    <property type="component" value="Unassembled WGS sequence"/>
</dbReference>
<keyword evidence="3" id="KW-1185">Reference proteome</keyword>
<feature type="compositionally biased region" description="Polar residues" evidence="1">
    <location>
        <begin position="446"/>
        <end position="458"/>
    </location>
</feature>
<gene>
    <name evidence="2" type="ORF">K505DRAFT_361101</name>
</gene>